<comment type="caution">
    <text evidence="1">The sequence shown here is derived from an EMBL/GenBank/DDBJ whole genome shotgun (WGS) entry which is preliminary data.</text>
</comment>
<name>A0A1B7X110_APHFL</name>
<evidence type="ECO:0000313" key="1">
    <source>
        <dbReference type="EMBL" id="OBQ43023.1"/>
    </source>
</evidence>
<organism evidence="1 2">
    <name type="scientific">Aphanizomenon flos-aquae WA102</name>
    <dbReference type="NCBI Taxonomy" id="1710896"/>
    <lineage>
        <taxon>Bacteria</taxon>
        <taxon>Bacillati</taxon>
        <taxon>Cyanobacteriota</taxon>
        <taxon>Cyanophyceae</taxon>
        <taxon>Nostocales</taxon>
        <taxon>Aphanizomenonaceae</taxon>
        <taxon>Aphanizomenon</taxon>
    </lineage>
</organism>
<dbReference type="EMBL" id="LJOW01000074">
    <property type="protein sequence ID" value="OBQ43023.1"/>
    <property type="molecule type" value="Genomic_DNA"/>
</dbReference>
<accession>A0A1B7X110</accession>
<evidence type="ECO:0000313" key="2">
    <source>
        <dbReference type="Proteomes" id="UP000092093"/>
    </source>
</evidence>
<protein>
    <submittedName>
        <fullName evidence="1">Uncharacterized protein</fullName>
    </submittedName>
</protein>
<proteinExistence type="predicted"/>
<dbReference type="Proteomes" id="UP000092093">
    <property type="component" value="Unassembled WGS sequence"/>
</dbReference>
<gene>
    <name evidence="1" type="ORF">AN484_14730</name>
</gene>
<sequence length="85" mass="9968">MFSFTTDAQSMHYAFWFQKNYGRSPTWADAMNHCTQETKVKFAKYLSKLGVDINSKNLTGDLKCKREVEFRLNPKKTIEKLNNLI</sequence>
<dbReference type="AlphaFoldDB" id="A0A1B7X110"/>
<reference evidence="1 2" key="1">
    <citation type="submission" date="2015-09" db="EMBL/GenBank/DDBJ databases">
        <title>Aphanizomenon flos-aquae WA102.</title>
        <authorList>
            <person name="Driscoll C."/>
        </authorList>
    </citation>
    <scope>NUCLEOTIDE SEQUENCE [LARGE SCALE GENOMIC DNA]</scope>
    <source>
        <strain evidence="1">WA102</strain>
    </source>
</reference>